<dbReference type="Proteomes" id="UP000006038">
    <property type="component" value="Chromosome 9"/>
</dbReference>
<reference evidence="2" key="1">
    <citation type="journal article" date="2013" name="Nat. Commun.">
        <title>Whole-genome sequencing of Oryza brachyantha reveals mechanisms underlying Oryza genome evolution.</title>
        <authorList>
            <person name="Chen J."/>
            <person name="Huang Q."/>
            <person name="Gao D."/>
            <person name="Wang J."/>
            <person name="Lang Y."/>
            <person name="Liu T."/>
            <person name="Li B."/>
            <person name="Bai Z."/>
            <person name="Luis Goicoechea J."/>
            <person name="Liang C."/>
            <person name="Chen C."/>
            <person name="Zhang W."/>
            <person name="Sun S."/>
            <person name="Liao Y."/>
            <person name="Zhang X."/>
            <person name="Yang L."/>
            <person name="Song C."/>
            <person name="Wang M."/>
            <person name="Shi J."/>
            <person name="Liu G."/>
            <person name="Liu J."/>
            <person name="Zhou H."/>
            <person name="Zhou W."/>
            <person name="Yu Q."/>
            <person name="An N."/>
            <person name="Chen Y."/>
            <person name="Cai Q."/>
            <person name="Wang B."/>
            <person name="Liu B."/>
            <person name="Min J."/>
            <person name="Huang Y."/>
            <person name="Wu H."/>
            <person name="Li Z."/>
            <person name="Zhang Y."/>
            <person name="Yin Y."/>
            <person name="Song W."/>
            <person name="Jiang J."/>
            <person name="Jackson S.A."/>
            <person name="Wing R.A."/>
            <person name="Wang J."/>
            <person name="Chen M."/>
        </authorList>
    </citation>
    <scope>NUCLEOTIDE SEQUENCE [LARGE SCALE GENOMIC DNA]</scope>
    <source>
        <strain evidence="2">cv. IRGC 101232</strain>
    </source>
</reference>
<dbReference type="Gramene" id="OB09G15880.1">
    <property type="protein sequence ID" value="OB09G15880.1"/>
    <property type="gene ID" value="OB09G15880"/>
</dbReference>
<organism evidence="2">
    <name type="scientific">Oryza brachyantha</name>
    <name type="common">malo sina</name>
    <dbReference type="NCBI Taxonomy" id="4533"/>
    <lineage>
        <taxon>Eukaryota</taxon>
        <taxon>Viridiplantae</taxon>
        <taxon>Streptophyta</taxon>
        <taxon>Embryophyta</taxon>
        <taxon>Tracheophyta</taxon>
        <taxon>Spermatophyta</taxon>
        <taxon>Magnoliopsida</taxon>
        <taxon>Liliopsida</taxon>
        <taxon>Poales</taxon>
        <taxon>Poaceae</taxon>
        <taxon>BOP clade</taxon>
        <taxon>Oryzoideae</taxon>
        <taxon>Oryzeae</taxon>
        <taxon>Oryzinae</taxon>
        <taxon>Oryza</taxon>
    </lineage>
</organism>
<protein>
    <submittedName>
        <fullName evidence="2">Uncharacterized protein</fullName>
    </submittedName>
</protein>
<feature type="compositionally biased region" description="Polar residues" evidence="1">
    <location>
        <begin position="118"/>
        <end position="127"/>
    </location>
</feature>
<evidence type="ECO:0000256" key="1">
    <source>
        <dbReference type="SAM" id="MobiDB-lite"/>
    </source>
</evidence>
<accession>J3MX59</accession>
<dbReference type="HOGENOM" id="CLU_1629629_0_0_1"/>
<feature type="compositionally biased region" description="Low complexity" evidence="1">
    <location>
        <begin position="128"/>
        <end position="140"/>
    </location>
</feature>
<keyword evidence="3" id="KW-1185">Reference proteome</keyword>
<proteinExistence type="predicted"/>
<name>J3MX59_ORYBR</name>
<evidence type="ECO:0000313" key="2">
    <source>
        <dbReference type="EnsemblPlants" id="OB09G15880.1"/>
    </source>
</evidence>
<sequence>MGCLAHSEVSQAVLCCLKTLWSARKPKLAASRQFELPICPTKLGGTSSACAPARSWNDLMVARETKEGDSSFGGTMLLPPDTEQMYLNFGGGNDFKQKLDERVADNLTFDWNSVPSSQLPSNVGTHHSMSQRWNNSNSNRSNIGARMIVQTSSSAQQLCHRIL</sequence>
<dbReference type="EnsemblPlants" id="OB09G15880.1">
    <property type="protein sequence ID" value="OB09G15880.1"/>
    <property type="gene ID" value="OB09G15880"/>
</dbReference>
<evidence type="ECO:0000313" key="3">
    <source>
        <dbReference type="Proteomes" id="UP000006038"/>
    </source>
</evidence>
<dbReference type="AlphaFoldDB" id="J3MX59"/>
<reference evidence="2" key="2">
    <citation type="submission" date="2013-04" db="UniProtKB">
        <authorList>
            <consortium name="EnsemblPlants"/>
        </authorList>
    </citation>
    <scope>IDENTIFICATION</scope>
</reference>
<feature type="region of interest" description="Disordered" evidence="1">
    <location>
        <begin position="118"/>
        <end position="140"/>
    </location>
</feature>